<dbReference type="AlphaFoldDB" id="A0A2U8DRY5"/>
<dbReference type="OrthoDB" id="6971689at2"/>
<gene>
    <name evidence="1" type="ORF">B9W14_13725</name>
</gene>
<protein>
    <recommendedName>
        <fullName evidence="3">TIR domain-containing protein</fullName>
    </recommendedName>
</protein>
<dbReference type="KEGG" id="cdrk:B9W14_13725"/>
<name>A0A2U8DRY5_9CLOT</name>
<organism evidence="1 2">
    <name type="scientific">Clostridium drakei</name>
    <dbReference type="NCBI Taxonomy" id="332101"/>
    <lineage>
        <taxon>Bacteria</taxon>
        <taxon>Bacillati</taxon>
        <taxon>Bacillota</taxon>
        <taxon>Clostridia</taxon>
        <taxon>Eubacteriales</taxon>
        <taxon>Clostridiaceae</taxon>
        <taxon>Clostridium</taxon>
    </lineage>
</organism>
<evidence type="ECO:0008006" key="3">
    <source>
        <dbReference type="Google" id="ProtNLM"/>
    </source>
</evidence>
<keyword evidence="2" id="KW-1185">Reference proteome</keyword>
<dbReference type="RefSeq" id="WP_032078235.1">
    <property type="nucleotide sequence ID" value="NZ_CP020953.1"/>
</dbReference>
<accession>A0A2U8DRY5</accession>
<reference evidence="2" key="1">
    <citation type="submission" date="2017-04" db="EMBL/GenBank/DDBJ databases">
        <authorList>
            <person name="Song Y."/>
            <person name="Cho B.-K."/>
        </authorList>
    </citation>
    <scope>NUCLEOTIDE SEQUENCE [LARGE SCALE GENOMIC DNA]</scope>
    <source>
        <strain evidence="2">SL1</strain>
    </source>
</reference>
<sequence length="251" mass="29510">MFVGFKLKVDGNLFNDYGIHCYNTGKKLFNMNRKKIEKNLDNFILKDGSLDGSNIQSGWFPQIDADIFISHSYKDKNMAIALSGWLSRNFQLNAFVDSCVWGYCENLLEEIDNRYCLTDDGHYDYIKRNYSTSHVHMMLSTALAMMMDKAECLFFLNTPNLIKASDIIKKTQSPWVYMEIAAAKLIRKIPREIFVSKQNFNINYDLNMEHLYEINDQDLEKWRINCLKPEKKLDKFEKLDELYKIKNIIVT</sequence>
<proteinExistence type="predicted"/>
<evidence type="ECO:0000313" key="1">
    <source>
        <dbReference type="EMBL" id="AWI05516.1"/>
    </source>
</evidence>
<evidence type="ECO:0000313" key="2">
    <source>
        <dbReference type="Proteomes" id="UP000244910"/>
    </source>
</evidence>
<dbReference type="EMBL" id="CP020953">
    <property type="protein sequence ID" value="AWI05516.1"/>
    <property type="molecule type" value="Genomic_DNA"/>
</dbReference>
<dbReference type="Proteomes" id="UP000244910">
    <property type="component" value="Chromosome"/>
</dbReference>